<organism evidence="2 3">
    <name type="scientific">Aphis craccivora</name>
    <name type="common">Cowpea aphid</name>
    <dbReference type="NCBI Taxonomy" id="307492"/>
    <lineage>
        <taxon>Eukaryota</taxon>
        <taxon>Metazoa</taxon>
        <taxon>Ecdysozoa</taxon>
        <taxon>Arthropoda</taxon>
        <taxon>Hexapoda</taxon>
        <taxon>Insecta</taxon>
        <taxon>Pterygota</taxon>
        <taxon>Neoptera</taxon>
        <taxon>Paraneoptera</taxon>
        <taxon>Hemiptera</taxon>
        <taxon>Sternorrhyncha</taxon>
        <taxon>Aphidomorpha</taxon>
        <taxon>Aphidoidea</taxon>
        <taxon>Aphididae</taxon>
        <taxon>Aphidini</taxon>
        <taxon>Aphis</taxon>
        <taxon>Aphis</taxon>
    </lineage>
</organism>
<dbReference type="InterPro" id="IPR006578">
    <property type="entry name" value="MADF-dom"/>
</dbReference>
<reference evidence="2 3" key="1">
    <citation type="submission" date="2019-08" db="EMBL/GenBank/DDBJ databases">
        <title>Whole genome of Aphis craccivora.</title>
        <authorList>
            <person name="Voronova N.V."/>
            <person name="Shulinski R.S."/>
            <person name="Bandarenka Y.V."/>
            <person name="Zhorov D.G."/>
            <person name="Warner D."/>
        </authorList>
    </citation>
    <scope>NUCLEOTIDE SEQUENCE [LARGE SCALE GENOMIC DNA]</scope>
    <source>
        <strain evidence="2">180601</strain>
        <tissue evidence="2">Whole Body</tissue>
    </source>
</reference>
<dbReference type="SMART" id="SM00595">
    <property type="entry name" value="MADF"/>
    <property type="match status" value="1"/>
</dbReference>
<dbReference type="Proteomes" id="UP000478052">
    <property type="component" value="Unassembled WGS sequence"/>
</dbReference>
<dbReference type="PANTHER" id="PTHR21505:SF12">
    <property type="entry name" value="MADF DOMAIN-CONTAINING PROTEIN-RELATED"/>
    <property type="match status" value="1"/>
</dbReference>
<dbReference type="OrthoDB" id="8195619at2759"/>
<gene>
    <name evidence="2" type="ORF">FWK35_00029371</name>
</gene>
<keyword evidence="3" id="KW-1185">Reference proteome</keyword>
<dbReference type="PANTHER" id="PTHR21505">
    <property type="entry name" value="MADF DOMAIN-CONTAINING PROTEIN-RELATED"/>
    <property type="match status" value="1"/>
</dbReference>
<dbReference type="PROSITE" id="PS51029">
    <property type="entry name" value="MADF"/>
    <property type="match status" value="1"/>
</dbReference>
<dbReference type="Pfam" id="PF10545">
    <property type="entry name" value="MADF_DNA_bdg"/>
    <property type="match status" value="1"/>
</dbReference>
<protein>
    <submittedName>
        <fullName evidence="2">MADF domain-containing protein</fullName>
    </submittedName>
</protein>
<dbReference type="AlphaFoldDB" id="A0A6G0W4C2"/>
<evidence type="ECO:0000313" key="3">
    <source>
        <dbReference type="Proteomes" id="UP000478052"/>
    </source>
</evidence>
<evidence type="ECO:0000259" key="1">
    <source>
        <dbReference type="PROSITE" id="PS51029"/>
    </source>
</evidence>
<accession>A0A6G0W4C2</accession>
<feature type="domain" description="MADF" evidence="1">
    <location>
        <begin position="18"/>
        <end position="118"/>
    </location>
</feature>
<sequence length="130" mass="15318">MNNKQEPTLKWSSNDISRFLLVYRKYESLWDTANENFMRKNARQNNMTNLRMELNDIGFQISNDELLKKKIKNIKDAYRHEANKVKKSMKSGAGAEDIYKPKLNWFHEADAFLRNVMTGRESSSNLNRIA</sequence>
<dbReference type="EMBL" id="VUJU01009526">
    <property type="protein sequence ID" value="KAF0719686.1"/>
    <property type="molecule type" value="Genomic_DNA"/>
</dbReference>
<proteinExistence type="predicted"/>
<name>A0A6G0W4C2_APHCR</name>
<comment type="caution">
    <text evidence="2">The sequence shown here is derived from an EMBL/GenBank/DDBJ whole genome shotgun (WGS) entry which is preliminary data.</text>
</comment>
<evidence type="ECO:0000313" key="2">
    <source>
        <dbReference type="EMBL" id="KAF0719686.1"/>
    </source>
</evidence>